<dbReference type="InterPro" id="IPR005467">
    <property type="entry name" value="His_kinase_dom"/>
</dbReference>
<feature type="transmembrane region" description="Helical" evidence="20">
    <location>
        <begin position="134"/>
        <end position="152"/>
    </location>
</feature>
<evidence type="ECO:0000256" key="19">
    <source>
        <dbReference type="SAM" id="Coils"/>
    </source>
</evidence>
<keyword evidence="10" id="KW-0479">Metal-binding</keyword>
<name>A0A286H0G8_9ACTN</name>
<proteinExistence type="predicted"/>
<evidence type="ECO:0000259" key="21">
    <source>
        <dbReference type="PROSITE" id="PS50109"/>
    </source>
</evidence>
<reference evidence="23" key="1">
    <citation type="submission" date="2017-09" db="EMBL/GenBank/DDBJ databases">
        <authorList>
            <person name="Varghese N."/>
            <person name="Submissions S."/>
        </authorList>
    </citation>
    <scope>NUCLEOTIDE SEQUENCE [LARGE SCALE GENOMIC DNA]</scope>
    <source>
        <strain evidence="23">DSM 44270</strain>
    </source>
</reference>
<dbReference type="AlphaFoldDB" id="A0A286H0G8"/>
<feature type="transmembrane region" description="Helical" evidence="20">
    <location>
        <begin position="33"/>
        <end position="53"/>
    </location>
</feature>
<keyword evidence="7" id="KW-0963">Cytoplasm</keyword>
<feature type="domain" description="Histidine kinase" evidence="21">
    <location>
        <begin position="220"/>
        <end position="419"/>
    </location>
</feature>
<keyword evidence="20" id="KW-0812">Transmembrane</keyword>
<dbReference type="Pfam" id="PF02518">
    <property type="entry name" value="HATPase_c"/>
    <property type="match status" value="1"/>
</dbReference>
<dbReference type="PROSITE" id="PS50109">
    <property type="entry name" value="HIS_KIN"/>
    <property type="match status" value="1"/>
</dbReference>
<keyword evidence="13" id="KW-0067">ATP-binding</keyword>
<accession>A0A286H0G8</accession>
<evidence type="ECO:0000256" key="13">
    <source>
        <dbReference type="ARBA" id="ARBA00022840"/>
    </source>
</evidence>
<evidence type="ECO:0000256" key="2">
    <source>
        <dbReference type="ARBA" id="ARBA00001966"/>
    </source>
</evidence>
<evidence type="ECO:0000256" key="17">
    <source>
        <dbReference type="ARBA" id="ARBA00024827"/>
    </source>
</evidence>
<dbReference type="PANTHER" id="PTHR24421:SF10">
    <property type="entry name" value="NITRATE_NITRITE SENSOR PROTEIN NARQ"/>
    <property type="match status" value="1"/>
</dbReference>
<dbReference type="InterPro" id="IPR011712">
    <property type="entry name" value="Sig_transdc_His_kin_sub3_dim/P"/>
</dbReference>
<evidence type="ECO:0000256" key="16">
    <source>
        <dbReference type="ARBA" id="ARBA00023014"/>
    </source>
</evidence>
<keyword evidence="12 22" id="KW-0418">Kinase</keyword>
<keyword evidence="23" id="KW-1185">Reference proteome</keyword>
<evidence type="ECO:0000313" key="23">
    <source>
        <dbReference type="Proteomes" id="UP000219482"/>
    </source>
</evidence>
<keyword evidence="9" id="KW-0808">Transferase</keyword>
<comment type="subcellular location">
    <subcellularLocation>
        <location evidence="3">Cytoplasm</location>
    </subcellularLocation>
</comment>
<keyword evidence="20" id="KW-1133">Transmembrane helix</keyword>
<dbReference type="InterPro" id="IPR004358">
    <property type="entry name" value="Sig_transdc_His_kin-like_C"/>
</dbReference>
<dbReference type="PRINTS" id="PR00344">
    <property type="entry name" value="BCTRLSENSOR"/>
</dbReference>
<evidence type="ECO:0000256" key="12">
    <source>
        <dbReference type="ARBA" id="ARBA00022777"/>
    </source>
</evidence>
<evidence type="ECO:0000256" key="6">
    <source>
        <dbReference type="ARBA" id="ARBA00022485"/>
    </source>
</evidence>
<dbReference type="SMART" id="SM00387">
    <property type="entry name" value="HATPase_c"/>
    <property type="match status" value="1"/>
</dbReference>
<evidence type="ECO:0000256" key="20">
    <source>
        <dbReference type="SAM" id="Phobius"/>
    </source>
</evidence>
<gene>
    <name evidence="22" type="ORF">SAMN06272739_3054</name>
</gene>
<dbReference type="InterPro" id="IPR036890">
    <property type="entry name" value="HATPase_C_sf"/>
</dbReference>
<organism evidence="22 23">
    <name type="scientific">Blastococcus haudaquaticus</name>
    <dbReference type="NCBI Taxonomy" id="1938745"/>
    <lineage>
        <taxon>Bacteria</taxon>
        <taxon>Bacillati</taxon>
        <taxon>Actinomycetota</taxon>
        <taxon>Actinomycetes</taxon>
        <taxon>Geodermatophilales</taxon>
        <taxon>Geodermatophilaceae</taxon>
        <taxon>Blastococcus</taxon>
    </lineage>
</organism>
<dbReference type="PIRSF" id="PIRSF037434">
    <property type="entry name" value="STHK_ChrS"/>
    <property type="match status" value="1"/>
</dbReference>
<feature type="coiled-coil region" evidence="19">
    <location>
        <begin position="184"/>
        <end position="211"/>
    </location>
</feature>
<dbReference type="GO" id="GO:0051539">
    <property type="term" value="F:4 iron, 4 sulfur cluster binding"/>
    <property type="evidence" value="ECO:0007669"/>
    <property type="project" value="UniProtKB-KW"/>
</dbReference>
<dbReference type="EC" id="2.7.13.3" evidence="4"/>
<dbReference type="GO" id="GO:0046872">
    <property type="term" value="F:metal ion binding"/>
    <property type="evidence" value="ECO:0007669"/>
    <property type="project" value="UniProtKB-KW"/>
</dbReference>
<feature type="transmembrane region" description="Helical" evidence="20">
    <location>
        <begin position="65"/>
        <end position="85"/>
    </location>
</feature>
<keyword evidence="19" id="KW-0175">Coiled coil</keyword>
<evidence type="ECO:0000256" key="18">
    <source>
        <dbReference type="ARBA" id="ARBA00030800"/>
    </source>
</evidence>
<keyword evidence="11" id="KW-0547">Nucleotide-binding</keyword>
<dbReference type="GO" id="GO:0016020">
    <property type="term" value="C:membrane"/>
    <property type="evidence" value="ECO:0007669"/>
    <property type="project" value="InterPro"/>
</dbReference>
<keyword evidence="16" id="KW-0411">Iron-sulfur</keyword>
<protein>
    <recommendedName>
        <fullName evidence="5">Oxygen sensor histidine kinase NreB</fullName>
        <ecNumber evidence="4">2.7.13.3</ecNumber>
    </recommendedName>
    <alternativeName>
        <fullName evidence="18">Nitrogen regulation protein B</fullName>
    </alternativeName>
</protein>
<dbReference type="GO" id="GO:0005524">
    <property type="term" value="F:ATP binding"/>
    <property type="evidence" value="ECO:0007669"/>
    <property type="project" value="UniProtKB-KW"/>
</dbReference>
<evidence type="ECO:0000313" key="22">
    <source>
        <dbReference type="EMBL" id="SOE01257.1"/>
    </source>
</evidence>
<keyword evidence="6" id="KW-0004">4Fe-4S</keyword>
<keyword evidence="8" id="KW-0597">Phosphoprotein</keyword>
<sequence>MTALRRWSAAFLPPSGDEEAAAPLSERGWRTTVTGLHVISAMVWGLAVVAALLGQNGVEGTDRSVALLVLGVLAVAYVLAGAPAFRDGRAVLGVTYLVTLVAAFGVLGWVAPSLFFLLFLAYPHVWFVVQGRPAGAFWTVLLAAATTVGPLFRPDSGDNAREVLLETAISLVFSLALGLWISRVLAQSEQRAELIEQLESTRAELAAAHHDRGVLAERERLAREVHDTLAQGYTSIVVLAQTVAAGLPPGAEDVAERVALIEEVARENLAEARAMVAAFAPVALDSATLVEALERLVERFGRETGLATRLDTAALGDGGTELSRSEEVVLLRGAQEALANVRRHAAATAVVLRVSRVGTGKAGQVSVHVEDDGVGFDPASAPGVGLAGLRDRAEQVGGAVDVVSSPGEGTRVTVRVPVR</sequence>
<evidence type="ECO:0000256" key="1">
    <source>
        <dbReference type="ARBA" id="ARBA00000085"/>
    </source>
</evidence>
<evidence type="ECO:0000256" key="5">
    <source>
        <dbReference type="ARBA" id="ARBA00017322"/>
    </source>
</evidence>
<evidence type="ECO:0000256" key="4">
    <source>
        <dbReference type="ARBA" id="ARBA00012438"/>
    </source>
</evidence>
<dbReference type="Gene3D" id="1.20.5.1930">
    <property type="match status" value="1"/>
</dbReference>
<evidence type="ECO:0000256" key="8">
    <source>
        <dbReference type="ARBA" id="ARBA00022553"/>
    </source>
</evidence>
<evidence type="ECO:0000256" key="10">
    <source>
        <dbReference type="ARBA" id="ARBA00022723"/>
    </source>
</evidence>
<dbReference type="PANTHER" id="PTHR24421">
    <property type="entry name" value="NITRATE/NITRITE SENSOR PROTEIN NARX-RELATED"/>
    <property type="match status" value="1"/>
</dbReference>
<dbReference type="GO" id="GO:0046983">
    <property type="term" value="F:protein dimerization activity"/>
    <property type="evidence" value="ECO:0007669"/>
    <property type="project" value="InterPro"/>
</dbReference>
<dbReference type="CDD" id="cd16917">
    <property type="entry name" value="HATPase_UhpB-NarQ-NarX-like"/>
    <property type="match status" value="1"/>
</dbReference>
<comment type="cofactor">
    <cofactor evidence="2">
        <name>[4Fe-4S] cluster</name>
        <dbReference type="ChEBI" id="CHEBI:49883"/>
    </cofactor>
</comment>
<evidence type="ECO:0000256" key="3">
    <source>
        <dbReference type="ARBA" id="ARBA00004496"/>
    </source>
</evidence>
<keyword evidence="15" id="KW-0902">Two-component regulatory system</keyword>
<comment type="catalytic activity">
    <reaction evidence="1">
        <text>ATP + protein L-histidine = ADP + protein N-phospho-L-histidine.</text>
        <dbReference type="EC" id="2.7.13.3"/>
    </reaction>
</comment>
<dbReference type="InterPro" id="IPR050482">
    <property type="entry name" value="Sensor_HK_TwoCompSys"/>
</dbReference>
<dbReference type="SUPFAM" id="SSF55874">
    <property type="entry name" value="ATPase domain of HSP90 chaperone/DNA topoisomerase II/histidine kinase"/>
    <property type="match status" value="1"/>
</dbReference>
<comment type="function">
    <text evidence="17">Member of the two-component regulatory system NreB/NreC involved in the control of dissimilatory nitrate/nitrite reduction in response to oxygen. NreB functions as a direct oxygen sensor histidine kinase which is autophosphorylated, in the absence of oxygen, probably at the conserved histidine residue, and transfers its phosphate group probably to a conserved aspartate residue of NreC. NreB/NreC activates the expression of the nitrate (narGHJI) and nitrite (nir) reductase operons, as well as the putative nitrate transporter gene narT.</text>
</comment>
<evidence type="ECO:0000256" key="9">
    <source>
        <dbReference type="ARBA" id="ARBA00022679"/>
    </source>
</evidence>
<dbReference type="Pfam" id="PF07730">
    <property type="entry name" value="HisKA_3"/>
    <property type="match status" value="1"/>
</dbReference>
<evidence type="ECO:0000256" key="7">
    <source>
        <dbReference type="ARBA" id="ARBA00022490"/>
    </source>
</evidence>
<evidence type="ECO:0000256" key="14">
    <source>
        <dbReference type="ARBA" id="ARBA00023004"/>
    </source>
</evidence>
<evidence type="ECO:0000256" key="15">
    <source>
        <dbReference type="ARBA" id="ARBA00023012"/>
    </source>
</evidence>
<dbReference type="EMBL" id="OCNK01000003">
    <property type="protein sequence ID" value="SOE01257.1"/>
    <property type="molecule type" value="Genomic_DNA"/>
</dbReference>
<feature type="transmembrane region" description="Helical" evidence="20">
    <location>
        <begin position="164"/>
        <end position="181"/>
    </location>
</feature>
<evidence type="ECO:0000256" key="11">
    <source>
        <dbReference type="ARBA" id="ARBA00022741"/>
    </source>
</evidence>
<feature type="transmembrane region" description="Helical" evidence="20">
    <location>
        <begin position="97"/>
        <end position="122"/>
    </location>
</feature>
<keyword evidence="20" id="KW-0472">Membrane</keyword>
<dbReference type="GO" id="GO:0000155">
    <property type="term" value="F:phosphorelay sensor kinase activity"/>
    <property type="evidence" value="ECO:0007669"/>
    <property type="project" value="InterPro"/>
</dbReference>
<dbReference type="GO" id="GO:0005737">
    <property type="term" value="C:cytoplasm"/>
    <property type="evidence" value="ECO:0007669"/>
    <property type="project" value="UniProtKB-SubCell"/>
</dbReference>
<dbReference type="InterPro" id="IPR003594">
    <property type="entry name" value="HATPase_dom"/>
</dbReference>
<dbReference type="RefSeq" id="WP_235003423.1">
    <property type="nucleotide sequence ID" value="NZ_OCNK01000003.1"/>
</dbReference>
<dbReference type="Gene3D" id="3.30.565.10">
    <property type="entry name" value="Histidine kinase-like ATPase, C-terminal domain"/>
    <property type="match status" value="1"/>
</dbReference>
<dbReference type="Proteomes" id="UP000219482">
    <property type="component" value="Unassembled WGS sequence"/>
</dbReference>
<keyword evidence="14" id="KW-0408">Iron</keyword>
<dbReference type="InterPro" id="IPR017205">
    <property type="entry name" value="Sig_transdc_His_kinase_ChrS"/>
</dbReference>